<dbReference type="GO" id="GO:0000398">
    <property type="term" value="P:mRNA splicing, via spliceosome"/>
    <property type="evidence" value="ECO:0007669"/>
    <property type="project" value="InterPro"/>
</dbReference>
<comment type="function">
    <text evidence="3">Involved in pre-mRNA splicing.</text>
</comment>
<evidence type="ECO:0000256" key="1">
    <source>
        <dbReference type="ARBA" id="ARBA00010197"/>
    </source>
</evidence>
<keyword evidence="8" id="KW-1185">Reference proteome</keyword>
<dbReference type="AlphaFoldDB" id="A0A1D2VQL5"/>
<keyword evidence="3" id="KW-0539">Nucleus</keyword>
<dbReference type="InterPro" id="IPR017862">
    <property type="entry name" value="SKI-int_prot_SKIP"/>
</dbReference>
<dbReference type="Pfam" id="PF02731">
    <property type="entry name" value="SKIP_SNW"/>
    <property type="match status" value="1"/>
</dbReference>
<reference evidence="8" key="1">
    <citation type="submission" date="2016-05" db="EMBL/GenBank/DDBJ databases">
        <title>Comparative genomics of biotechnologically important yeasts.</title>
        <authorList>
            <consortium name="DOE Joint Genome Institute"/>
            <person name="Riley R."/>
            <person name="Haridas S."/>
            <person name="Wolfe K.H."/>
            <person name="Lopes M.R."/>
            <person name="Hittinger C.T."/>
            <person name="Goker M."/>
            <person name="Salamov A."/>
            <person name="Wisecaver J."/>
            <person name="Long T.M."/>
            <person name="Aerts A.L."/>
            <person name="Barry K."/>
            <person name="Choi C."/>
            <person name="Clum A."/>
            <person name="Coughlan A.Y."/>
            <person name="Deshpande S."/>
            <person name="Douglass A.P."/>
            <person name="Hanson S.J."/>
            <person name="Klenk H.-P."/>
            <person name="Labutti K."/>
            <person name="Lapidus A."/>
            <person name="Lindquist E."/>
            <person name="Lipzen A."/>
            <person name="Meier-Kolthoff J.P."/>
            <person name="Ohm R.A."/>
            <person name="Otillar R.P."/>
            <person name="Pangilinan J."/>
            <person name="Peng Y."/>
            <person name="Rokas A."/>
            <person name="Rosa C.A."/>
            <person name="Scheuner C."/>
            <person name="Sibirny A.A."/>
            <person name="Slot J.C."/>
            <person name="Stielow J.B."/>
            <person name="Sun H."/>
            <person name="Kurtzman C.P."/>
            <person name="Blackwell M."/>
            <person name="Grigoriev I.V."/>
            <person name="Jeffries T.W."/>
        </authorList>
    </citation>
    <scope>NUCLEOTIDE SEQUENCE [LARGE SCALE GENOMIC DNA]</scope>
    <source>
        <strain evidence="8">DSM 1968</strain>
    </source>
</reference>
<sequence>MVSITDFIPPPLFSSKDLDTGLLQKKKGLRFYDLDLEDIYADYELSNIFHIDSSDIKKLNIKDFDGENTINSHDSNYVKYTPTSIFSENNKKTTRIIKIIEKQVDPMLPPKWKNNQKTPSLPLNESTPILHTTSSNKISIEDQKFWKIPSAISNWKNPKGFTIEIDKRLSSLGPNKNINSDDNDDDDDNIDISKKLNKRFVDLAESLDEADKKARESLKQKRDLKIKMAQEEKKKKDEQLKLLALNARQRTLTNFSSENDSRNNSQEIRRREILRQERLRLKQKDSTSSKLNEKRLKHFIKDNDRDVSERVALGLAKPTTLENKNDPDDIIAPQFDSKFFNNAPAPKRLNSDEIYDTPLFNTQEAINSIYRPKISRTYQDTSSNTEDKSEIARNELKKLKSRKIFTSLSQIKEGPIQFTKDSTSNDQIGDKRDSSQFNNTTREIKKTKK</sequence>
<dbReference type="EMBL" id="KV454475">
    <property type="protein sequence ID" value="ODV63906.1"/>
    <property type="molecule type" value="Genomic_DNA"/>
</dbReference>
<feature type="region of interest" description="Disordered" evidence="5">
    <location>
        <begin position="415"/>
        <end position="449"/>
    </location>
</feature>
<evidence type="ECO:0000256" key="3">
    <source>
        <dbReference type="RuleBase" id="RU367140"/>
    </source>
</evidence>
<evidence type="ECO:0000259" key="6">
    <source>
        <dbReference type="Pfam" id="PF02731"/>
    </source>
</evidence>
<keyword evidence="3" id="KW-0508">mRNA splicing</keyword>
<comment type="subcellular location">
    <subcellularLocation>
        <location evidence="3">Nucleus</location>
    </subcellularLocation>
</comment>
<evidence type="ECO:0000313" key="7">
    <source>
        <dbReference type="EMBL" id="ODV63906.1"/>
    </source>
</evidence>
<organism evidence="7 8">
    <name type="scientific">Ascoidea rubescens DSM 1968</name>
    <dbReference type="NCBI Taxonomy" id="1344418"/>
    <lineage>
        <taxon>Eukaryota</taxon>
        <taxon>Fungi</taxon>
        <taxon>Dikarya</taxon>
        <taxon>Ascomycota</taxon>
        <taxon>Saccharomycotina</taxon>
        <taxon>Saccharomycetes</taxon>
        <taxon>Ascoideaceae</taxon>
        <taxon>Ascoidea</taxon>
    </lineage>
</organism>
<protein>
    <recommendedName>
        <fullName evidence="2 3">Pre-mRNA-processing protein 45</fullName>
    </recommendedName>
</protein>
<proteinExistence type="inferred from homology"/>
<dbReference type="STRING" id="1344418.A0A1D2VQL5"/>
<dbReference type="InParanoid" id="A0A1D2VQL5"/>
<comment type="similarity">
    <text evidence="1 3">Belongs to the SNW family.</text>
</comment>
<dbReference type="FunCoup" id="A0A1D2VQL5">
    <property type="interactions" value="981"/>
</dbReference>
<keyword evidence="3" id="KW-0747">Spliceosome</keyword>
<feature type="region of interest" description="Disordered" evidence="5">
    <location>
        <begin position="108"/>
        <end position="128"/>
    </location>
</feature>
<accession>A0A1D2VQL5</accession>
<dbReference type="PANTHER" id="PTHR12096">
    <property type="entry name" value="NUCLEAR PROTEIN SKIP-RELATED"/>
    <property type="match status" value="1"/>
</dbReference>
<keyword evidence="4" id="KW-0175">Coiled coil</keyword>
<feature type="coiled-coil region" evidence="4">
    <location>
        <begin position="207"/>
        <end position="248"/>
    </location>
</feature>
<keyword evidence="3" id="KW-0507">mRNA processing</keyword>
<dbReference type="InterPro" id="IPR004015">
    <property type="entry name" value="SKI-int_prot_SKIP_SNW-dom"/>
</dbReference>
<dbReference type="RefSeq" id="XP_020050213.1">
    <property type="nucleotide sequence ID" value="XM_020192377.1"/>
</dbReference>
<dbReference type="GO" id="GO:0005681">
    <property type="term" value="C:spliceosomal complex"/>
    <property type="evidence" value="ECO:0007669"/>
    <property type="project" value="UniProtKB-UniRule"/>
</dbReference>
<comment type="subunit">
    <text evidence="3">Associated with the spliceosome.</text>
</comment>
<feature type="compositionally biased region" description="Polar residues" evidence="5">
    <location>
        <begin position="113"/>
        <end position="128"/>
    </location>
</feature>
<dbReference type="Proteomes" id="UP000095038">
    <property type="component" value="Unassembled WGS sequence"/>
</dbReference>
<evidence type="ECO:0000256" key="4">
    <source>
        <dbReference type="SAM" id="Coils"/>
    </source>
</evidence>
<evidence type="ECO:0000256" key="5">
    <source>
        <dbReference type="SAM" id="MobiDB-lite"/>
    </source>
</evidence>
<evidence type="ECO:0000313" key="8">
    <source>
        <dbReference type="Proteomes" id="UP000095038"/>
    </source>
</evidence>
<name>A0A1D2VQL5_9ASCO</name>
<dbReference type="GeneID" id="30966013"/>
<evidence type="ECO:0000256" key="2">
    <source>
        <dbReference type="ARBA" id="ARBA00022160"/>
    </source>
</evidence>
<dbReference type="OrthoDB" id="666364at2759"/>
<feature type="domain" description="SKI-interacting protein SKIP SNW" evidence="6">
    <location>
        <begin position="77"/>
        <end position="250"/>
    </location>
</feature>
<gene>
    <name evidence="7" type="ORF">ASCRUDRAFT_73648</name>
</gene>